<sequence>MLMIQILIRIAKFDDPDILEAIATEDAIGLLIKSSNTYFAGFLEYDDDHKLNMQNISQIHNSNVTFWDNSLVAAQFDYEIVQASLINYGELKFEWMKIIRNITNISSVKIRNDEIMAVHSGGISAYSILKLRKAMKLKEKEIEQTEWLKAIIIFIAMGLIAASIWLCYYIFIVQRKPKQRTQTPLEPESLQMLQLPENLDNNKVQEQKDKNKTPATAQTC</sequence>
<reference evidence="2" key="1">
    <citation type="submission" date="2022-11" db="UniProtKB">
        <authorList>
            <consortium name="WormBaseParasite"/>
        </authorList>
    </citation>
    <scope>IDENTIFICATION</scope>
</reference>
<name>A0AC34RDP0_9BILA</name>
<protein>
    <submittedName>
        <fullName evidence="2">Uncharacterized protein</fullName>
    </submittedName>
</protein>
<dbReference type="Proteomes" id="UP000887576">
    <property type="component" value="Unplaced"/>
</dbReference>
<evidence type="ECO:0000313" key="2">
    <source>
        <dbReference type="WBParaSite" id="JU765_v2.g5956.t1"/>
    </source>
</evidence>
<accession>A0AC34RDP0</accession>
<organism evidence="1 2">
    <name type="scientific">Panagrolaimus sp. JU765</name>
    <dbReference type="NCBI Taxonomy" id="591449"/>
    <lineage>
        <taxon>Eukaryota</taxon>
        <taxon>Metazoa</taxon>
        <taxon>Ecdysozoa</taxon>
        <taxon>Nematoda</taxon>
        <taxon>Chromadorea</taxon>
        <taxon>Rhabditida</taxon>
        <taxon>Tylenchina</taxon>
        <taxon>Panagrolaimomorpha</taxon>
        <taxon>Panagrolaimoidea</taxon>
        <taxon>Panagrolaimidae</taxon>
        <taxon>Panagrolaimus</taxon>
    </lineage>
</organism>
<proteinExistence type="predicted"/>
<evidence type="ECO:0000313" key="1">
    <source>
        <dbReference type="Proteomes" id="UP000887576"/>
    </source>
</evidence>
<dbReference type="WBParaSite" id="JU765_v2.g5956.t1">
    <property type="protein sequence ID" value="JU765_v2.g5956.t1"/>
    <property type="gene ID" value="JU765_v2.g5956"/>
</dbReference>